<name>A0AA88Q0R7_9TELE</name>
<keyword evidence="1" id="KW-1133">Transmembrane helix</keyword>
<keyword evidence="4" id="KW-1185">Reference proteome</keyword>
<keyword evidence="2" id="KW-0732">Signal</keyword>
<evidence type="ECO:0000313" key="4">
    <source>
        <dbReference type="Proteomes" id="UP001187343"/>
    </source>
</evidence>
<protein>
    <recommendedName>
        <fullName evidence="5">Immunoglobulin subtype domain-containing protein</fullName>
    </recommendedName>
</protein>
<sequence length="231" mass="25477">MVGRYIVLILFAFLVDGVFGATDEVKSVMKGDSVTLNSAVTKEEHETMRWYFSNIRIALINGDPSKNCLYDGPDGIFKGRLEVDHRTGSLTITNTIPEHSGRYEAEIIKIDGSGNTHSLKQNRKCNSTKITLKSGNIGETINIFSLTVSATFRDKNKYEPQKAPQDQETDRNSDQSTAVVGAICGGVLVVAATGVVIYRQHRSFKKDMNKNKEEVLGALNEEMEKDGGPMI</sequence>
<keyword evidence="1" id="KW-0812">Transmembrane</keyword>
<evidence type="ECO:0000313" key="3">
    <source>
        <dbReference type="EMBL" id="KAK2906681.1"/>
    </source>
</evidence>
<dbReference type="SUPFAM" id="SSF48726">
    <property type="entry name" value="Immunoglobulin"/>
    <property type="match status" value="1"/>
</dbReference>
<dbReference type="InterPro" id="IPR036179">
    <property type="entry name" value="Ig-like_dom_sf"/>
</dbReference>
<dbReference type="PANTHER" id="PTHR21063:SF4">
    <property type="entry name" value="CD48 ANTIGEN-RELATED"/>
    <property type="match status" value="1"/>
</dbReference>
<comment type="caution">
    <text evidence="3">The sequence shown here is derived from an EMBL/GenBank/DDBJ whole genome shotgun (WGS) entry which is preliminary data.</text>
</comment>
<dbReference type="InterPro" id="IPR013783">
    <property type="entry name" value="Ig-like_fold"/>
</dbReference>
<organism evidence="3 4">
    <name type="scientific">Cirrhinus molitorella</name>
    <name type="common">mud carp</name>
    <dbReference type="NCBI Taxonomy" id="172907"/>
    <lineage>
        <taxon>Eukaryota</taxon>
        <taxon>Metazoa</taxon>
        <taxon>Chordata</taxon>
        <taxon>Craniata</taxon>
        <taxon>Vertebrata</taxon>
        <taxon>Euteleostomi</taxon>
        <taxon>Actinopterygii</taxon>
        <taxon>Neopterygii</taxon>
        <taxon>Teleostei</taxon>
        <taxon>Ostariophysi</taxon>
        <taxon>Cypriniformes</taxon>
        <taxon>Cyprinidae</taxon>
        <taxon>Labeoninae</taxon>
        <taxon>Labeonini</taxon>
        <taxon>Cirrhinus</taxon>
    </lineage>
</organism>
<feature type="transmembrane region" description="Helical" evidence="1">
    <location>
        <begin position="178"/>
        <end position="198"/>
    </location>
</feature>
<reference evidence="3" key="1">
    <citation type="submission" date="2023-08" db="EMBL/GenBank/DDBJ databases">
        <title>Chromosome-level Genome Assembly of mud carp (Cirrhinus molitorella).</title>
        <authorList>
            <person name="Liu H."/>
        </authorList>
    </citation>
    <scope>NUCLEOTIDE SEQUENCE</scope>
    <source>
        <strain evidence="3">Prfri</strain>
        <tissue evidence="3">Muscle</tissue>
    </source>
</reference>
<proteinExistence type="predicted"/>
<feature type="chain" id="PRO_5041710025" description="Immunoglobulin subtype domain-containing protein" evidence="2">
    <location>
        <begin position="21"/>
        <end position="231"/>
    </location>
</feature>
<dbReference type="EMBL" id="JAUYZG010000005">
    <property type="protein sequence ID" value="KAK2906681.1"/>
    <property type="molecule type" value="Genomic_DNA"/>
</dbReference>
<keyword evidence="1" id="KW-0472">Membrane</keyword>
<evidence type="ECO:0000256" key="2">
    <source>
        <dbReference type="SAM" id="SignalP"/>
    </source>
</evidence>
<dbReference type="AlphaFoldDB" id="A0AA88Q0R7"/>
<dbReference type="PANTHER" id="PTHR21063">
    <property type="entry name" value="LFA-3"/>
    <property type="match status" value="1"/>
</dbReference>
<evidence type="ECO:0008006" key="5">
    <source>
        <dbReference type="Google" id="ProtNLM"/>
    </source>
</evidence>
<dbReference type="Proteomes" id="UP001187343">
    <property type="component" value="Unassembled WGS sequence"/>
</dbReference>
<dbReference type="Gene3D" id="2.60.40.10">
    <property type="entry name" value="Immunoglobulins"/>
    <property type="match status" value="1"/>
</dbReference>
<evidence type="ECO:0000256" key="1">
    <source>
        <dbReference type="SAM" id="Phobius"/>
    </source>
</evidence>
<accession>A0AA88Q0R7</accession>
<gene>
    <name evidence="3" type="ORF">Q8A67_005666</name>
</gene>
<feature type="signal peptide" evidence="2">
    <location>
        <begin position="1"/>
        <end position="20"/>
    </location>
</feature>